<protein>
    <submittedName>
        <fullName evidence="2">Uncharacterized protein</fullName>
    </submittedName>
</protein>
<dbReference type="EMBL" id="BAAATJ010000018">
    <property type="protein sequence ID" value="GAA2406468.1"/>
    <property type="molecule type" value="Genomic_DNA"/>
</dbReference>
<reference evidence="3" key="1">
    <citation type="journal article" date="2019" name="Int. J. Syst. Evol. Microbiol.">
        <title>The Global Catalogue of Microorganisms (GCM) 10K type strain sequencing project: providing services to taxonomists for standard genome sequencing and annotation.</title>
        <authorList>
            <consortium name="The Broad Institute Genomics Platform"/>
            <consortium name="The Broad Institute Genome Sequencing Center for Infectious Disease"/>
            <person name="Wu L."/>
            <person name="Ma J."/>
        </authorList>
    </citation>
    <scope>NUCLEOTIDE SEQUENCE [LARGE SCALE GENOMIC DNA]</scope>
    <source>
        <strain evidence="3">JCM 6921</strain>
    </source>
</reference>
<name>A0ABP5VLH9_9ACTN</name>
<sequence length="82" mass="8315">MANSLLLLRPAWRPGGAGAAAVPSGAADVATVVSNMSVITRSLRGRGGKCRRSGAGPLPRVSGADTGMIKVGRMSREHYPGA</sequence>
<dbReference type="Proteomes" id="UP001500058">
    <property type="component" value="Unassembled WGS sequence"/>
</dbReference>
<gene>
    <name evidence="2" type="ORF">GCM10010420_38050</name>
</gene>
<feature type="region of interest" description="Disordered" evidence="1">
    <location>
        <begin position="44"/>
        <end position="67"/>
    </location>
</feature>
<evidence type="ECO:0000313" key="2">
    <source>
        <dbReference type="EMBL" id="GAA2406468.1"/>
    </source>
</evidence>
<comment type="caution">
    <text evidence="2">The sequence shown here is derived from an EMBL/GenBank/DDBJ whole genome shotgun (WGS) entry which is preliminary data.</text>
</comment>
<evidence type="ECO:0000313" key="3">
    <source>
        <dbReference type="Proteomes" id="UP001500058"/>
    </source>
</evidence>
<keyword evidence="3" id="KW-1185">Reference proteome</keyword>
<accession>A0ABP5VLH9</accession>
<evidence type="ECO:0000256" key="1">
    <source>
        <dbReference type="SAM" id="MobiDB-lite"/>
    </source>
</evidence>
<organism evidence="2 3">
    <name type="scientific">Streptomyces glaucosporus</name>
    <dbReference type="NCBI Taxonomy" id="284044"/>
    <lineage>
        <taxon>Bacteria</taxon>
        <taxon>Bacillati</taxon>
        <taxon>Actinomycetota</taxon>
        <taxon>Actinomycetes</taxon>
        <taxon>Kitasatosporales</taxon>
        <taxon>Streptomycetaceae</taxon>
        <taxon>Streptomyces</taxon>
    </lineage>
</organism>
<proteinExistence type="predicted"/>